<evidence type="ECO:0000256" key="17">
    <source>
        <dbReference type="ARBA" id="ARBA00047614"/>
    </source>
</evidence>
<dbReference type="PANTHER" id="PTHR23132">
    <property type="entry name" value="D-ALANINE--D-ALANINE LIGASE"/>
    <property type="match status" value="1"/>
</dbReference>
<dbReference type="KEGG" id="htr:EPV75_03575"/>
<dbReference type="NCBIfam" id="TIGR01205">
    <property type="entry name" value="D_ala_D_alaTIGR"/>
    <property type="match status" value="1"/>
</dbReference>
<dbReference type="GO" id="GO:0008360">
    <property type="term" value="P:regulation of cell shape"/>
    <property type="evidence" value="ECO:0007669"/>
    <property type="project" value="UniProtKB-KW"/>
</dbReference>
<evidence type="ECO:0000313" key="24">
    <source>
        <dbReference type="Proteomes" id="UP000285478"/>
    </source>
</evidence>
<comment type="cofactor">
    <cofactor evidence="1">
        <name>Mn(2+)</name>
        <dbReference type="ChEBI" id="CHEBI:29035"/>
    </cofactor>
</comment>
<evidence type="ECO:0000256" key="1">
    <source>
        <dbReference type="ARBA" id="ARBA00001936"/>
    </source>
</evidence>
<keyword evidence="10 21" id="KW-0547">Nucleotide-binding</keyword>
<feature type="domain" description="ATP-grasp" evidence="22">
    <location>
        <begin position="113"/>
        <end position="308"/>
    </location>
</feature>
<accession>A0A410H1N8</accession>
<protein>
    <recommendedName>
        <fullName evidence="6 18">D-alanine--D-alanine ligase</fullName>
        <ecNumber evidence="6 18">6.3.2.4</ecNumber>
    </recommendedName>
    <alternativeName>
        <fullName evidence="18">D-Ala-D-Ala ligase</fullName>
    </alternativeName>
    <alternativeName>
        <fullName evidence="18">D-alanylalanine synthetase</fullName>
    </alternativeName>
</protein>
<comment type="function">
    <text evidence="2 18">Cell wall formation.</text>
</comment>
<evidence type="ECO:0000256" key="2">
    <source>
        <dbReference type="ARBA" id="ARBA00003921"/>
    </source>
</evidence>
<evidence type="ECO:0000256" key="20">
    <source>
        <dbReference type="PIRSR" id="PIRSR039102-3"/>
    </source>
</evidence>
<dbReference type="GO" id="GO:0005524">
    <property type="term" value="F:ATP binding"/>
    <property type="evidence" value="ECO:0007669"/>
    <property type="project" value="UniProtKB-UniRule"/>
</dbReference>
<keyword evidence="16 18" id="KW-0961">Cell wall biogenesis/degradation</keyword>
<feature type="binding site" evidence="20">
    <location>
        <position position="275"/>
    </location>
    <ligand>
        <name>Mg(2+)</name>
        <dbReference type="ChEBI" id="CHEBI:18420"/>
        <label>1</label>
    </ligand>
</feature>
<feature type="active site" evidence="19">
    <location>
        <position position="27"/>
    </location>
</feature>
<gene>
    <name evidence="18" type="primary">ddl</name>
    <name evidence="23" type="ORF">EPV75_03575</name>
</gene>
<evidence type="ECO:0000256" key="14">
    <source>
        <dbReference type="ARBA" id="ARBA00022984"/>
    </source>
</evidence>
<keyword evidence="14 18" id="KW-0573">Peptidoglycan synthesis</keyword>
<comment type="cofactor">
    <cofactor evidence="20">
        <name>Mg(2+)</name>
        <dbReference type="ChEBI" id="CHEBI:18420"/>
    </cofactor>
    <cofactor evidence="20">
        <name>Mn(2+)</name>
        <dbReference type="ChEBI" id="CHEBI:29035"/>
    </cofactor>
    <text evidence="20">Binds 2 magnesium or manganese ions per subunit.</text>
</comment>
<evidence type="ECO:0000256" key="4">
    <source>
        <dbReference type="ARBA" id="ARBA00004752"/>
    </source>
</evidence>
<feature type="active site" evidence="19">
    <location>
        <position position="155"/>
    </location>
</feature>
<dbReference type="HAMAP" id="MF_00047">
    <property type="entry name" value="Dala_Dala_lig"/>
    <property type="match status" value="1"/>
</dbReference>
<comment type="subcellular location">
    <subcellularLocation>
        <location evidence="3 18">Cytoplasm</location>
    </subcellularLocation>
</comment>
<dbReference type="InterPro" id="IPR005905">
    <property type="entry name" value="D_ala_D_ala"/>
</dbReference>
<evidence type="ECO:0000256" key="16">
    <source>
        <dbReference type="ARBA" id="ARBA00023316"/>
    </source>
</evidence>
<dbReference type="PROSITE" id="PS50975">
    <property type="entry name" value="ATP_GRASP"/>
    <property type="match status" value="1"/>
</dbReference>
<dbReference type="AlphaFoldDB" id="A0A410H1N8"/>
<dbReference type="RefSeq" id="WP_128384492.1">
    <property type="nucleotide sequence ID" value="NZ_CP035033.1"/>
</dbReference>
<evidence type="ECO:0000256" key="7">
    <source>
        <dbReference type="ARBA" id="ARBA00022490"/>
    </source>
</evidence>
<keyword evidence="24" id="KW-1185">Reference proteome</keyword>
<comment type="similarity">
    <text evidence="5 18">Belongs to the D-alanine--D-alanine ligase family.</text>
</comment>
<dbReference type="InterPro" id="IPR013815">
    <property type="entry name" value="ATP_grasp_subdomain_1"/>
</dbReference>
<dbReference type="SUPFAM" id="SSF56059">
    <property type="entry name" value="Glutathione synthetase ATP-binding domain-like"/>
    <property type="match status" value="1"/>
</dbReference>
<feature type="binding site" evidence="20">
    <location>
        <position position="277"/>
    </location>
    <ligand>
        <name>Mg(2+)</name>
        <dbReference type="ChEBI" id="CHEBI:18420"/>
        <label>2</label>
    </ligand>
</feature>
<comment type="pathway">
    <text evidence="4 18">Cell wall biogenesis; peptidoglycan biosynthesis.</text>
</comment>
<dbReference type="GO" id="GO:0046872">
    <property type="term" value="F:metal ion binding"/>
    <property type="evidence" value="ECO:0007669"/>
    <property type="project" value="UniProtKB-KW"/>
</dbReference>
<dbReference type="Gene3D" id="3.30.1490.20">
    <property type="entry name" value="ATP-grasp fold, A domain"/>
    <property type="match status" value="1"/>
</dbReference>
<dbReference type="PIRSF" id="PIRSF039102">
    <property type="entry name" value="Ddl/VanB"/>
    <property type="match status" value="1"/>
</dbReference>
<dbReference type="Pfam" id="PF01820">
    <property type="entry name" value="Dala_Dala_lig_N"/>
    <property type="match status" value="1"/>
</dbReference>
<keyword evidence="15 20" id="KW-0464">Manganese</keyword>
<evidence type="ECO:0000256" key="10">
    <source>
        <dbReference type="ARBA" id="ARBA00022741"/>
    </source>
</evidence>
<dbReference type="PROSITE" id="PS00844">
    <property type="entry name" value="DALA_DALA_LIGASE_2"/>
    <property type="match status" value="1"/>
</dbReference>
<dbReference type="SUPFAM" id="SSF52440">
    <property type="entry name" value="PreATP-grasp domain"/>
    <property type="match status" value="1"/>
</dbReference>
<dbReference type="InterPro" id="IPR011127">
    <property type="entry name" value="Dala_Dala_lig_N"/>
</dbReference>
<dbReference type="PANTHER" id="PTHR23132:SF23">
    <property type="entry name" value="D-ALANINE--D-ALANINE LIGASE B"/>
    <property type="match status" value="1"/>
</dbReference>
<organism evidence="23 24">
    <name type="scientific">Hydrogenovibrio thermophilus</name>
    <dbReference type="NCBI Taxonomy" id="265883"/>
    <lineage>
        <taxon>Bacteria</taxon>
        <taxon>Pseudomonadati</taxon>
        <taxon>Pseudomonadota</taxon>
        <taxon>Gammaproteobacteria</taxon>
        <taxon>Thiotrichales</taxon>
        <taxon>Piscirickettsiaceae</taxon>
        <taxon>Hydrogenovibrio</taxon>
    </lineage>
</organism>
<name>A0A410H1N8_9GAMM</name>
<dbReference type="GO" id="GO:0005829">
    <property type="term" value="C:cytosol"/>
    <property type="evidence" value="ECO:0007669"/>
    <property type="project" value="TreeGrafter"/>
</dbReference>
<keyword evidence="9 20" id="KW-0479">Metal-binding</keyword>
<evidence type="ECO:0000256" key="8">
    <source>
        <dbReference type="ARBA" id="ARBA00022598"/>
    </source>
</evidence>
<dbReference type="FunFam" id="3.30.470.20:FF:000008">
    <property type="entry name" value="D-alanine--D-alanine ligase"/>
    <property type="match status" value="1"/>
</dbReference>
<dbReference type="EMBL" id="CP035033">
    <property type="protein sequence ID" value="QAB14815.1"/>
    <property type="molecule type" value="Genomic_DNA"/>
</dbReference>
<dbReference type="UniPathway" id="UPA00219"/>
<dbReference type="GO" id="GO:0009252">
    <property type="term" value="P:peptidoglycan biosynthetic process"/>
    <property type="evidence" value="ECO:0007669"/>
    <property type="project" value="UniProtKB-UniRule"/>
</dbReference>
<evidence type="ECO:0000313" key="23">
    <source>
        <dbReference type="EMBL" id="QAB14815.1"/>
    </source>
</evidence>
<dbReference type="GO" id="GO:0008716">
    <property type="term" value="F:D-alanine-D-alanine ligase activity"/>
    <property type="evidence" value="ECO:0007669"/>
    <property type="project" value="UniProtKB-UniRule"/>
</dbReference>
<evidence type="ECO:0000256" key="13">
    <source>
        <dbReference type="ARBA" id="ARBA00022960"/>
    </source>
</evidence>
<keyword evidence="13 18" id="KW-0133">Cell shape</keyword>
<evidence type="ECO:0000256" key="18">
    <source>
        <dbReference type="HAMAP-Rule" id="MF_00047"/>
    </source>
</evidence>
<evidence type="ECO:0000256" key="11">
    <source>
        <dbReference type="ARBA" id="ARBA00022840"/>
    </source>
</evidence>
<dbReference type="Proteomes" id="UP000285478">
    <property type="component" value="Chromosome"/>
</dbReference>
<feature type="binding site" evidence="20">
    <location>
        <position position="275"/>
    </location>
    <ligand>
        <name>Mg(2+)</name>
        <dbReference type="ChEBI" id="CHEBI:18420"/>
        <label>2</label>
    </ligand>
</feature>
<evidence type="ECO:0000256" key="21">
    <source>
        <dbReference type="PROSITE-ProRule" id="PRU00409"/>
    </source>
</evidence>
<dbReference type="GO" id="GO:0071555">
    <property type="term" value="P:cell wall organization"/>
    <property type="evidence" value="ECO:0007669"/>
    <property type="project" value="UniProtKB-KW"/>
</dbReference>
<feature type="active site" evidence="19">
    <location>
        <position position="286"/>
    </location>
</feature>
<feature type="binding site" evidence="20">
    <location>
        <position position="262"/>
    </location>
    <ligand>
        <name>Mg(2+)</name>
        <dbReference type="ChEBI" id="CHEBI:18420"/>
        <label>1</label>
    </ligand>
</feature>
<dbReference type="NCBIfam" id="NF002378">
    <property type="entry name" value="PRK01372.1"/>
    <property type="match status" value="1"/>
</dbReference>
<dbReference type="InterPro" id="IPR000291">
    <property type="entry name" value="D-Ala_lig_Van_CS"/>
</dbReference>
<dbReference type="Gene3D" id="3.30.470.20">
    <property type="entry name" value="ATP-grasp fold, B domain"/>
    <property type="match status" value="1"/>
</dbReference>
<evidence type="ECO:0000256" key="19">
    <source>
        <dbReference type="PIRSR" id="PIRSR039102-1"/>
    </source>
</evidence>
<evidence type="ECO:0000256" key="6">
    <source>
        <dbReference type="ARBA" id="ARBA00012216"/>
    </source>
</evidence>
<dbReference type="Gene3D" id="3.40.50.20">
    <property type="match status" value="1"/>
</dbReference>
<keyword evidence="12 20" id="KW-0460">Magnesium</keyword>
<dbReference type="InterPro" id="IPR016185">
    <property type="entry name" value="PreATP-grasp_dom_sf"/>
</dbReference>
<dbReference type="Pfam" id="PF07478">
    <property type="entry name" value="Dala_Dala_lig_C"/>
    <property type="match status" value="1"/>
</dbReference>
<keyword evidence="11 21" id="KW-0067">ATP-binding</keyword>
<dbReference type="InterPro" id="IPR011761">
    <property type="entry name" value="ATP-grasp"/>
</dbReference>
<evidence type="ECO:0000259" key="22">
    <source>
        <dbReference type="PROSITE" id="PS50975"/>
    </source>
</evidence>
<sequence length="312" mass="34194">MQEPWNRTDLNDALGRVAVLMGGTAAERDISLKSGTEVAKALQQTGVNATACDVKSVQDVLAVTEQYDRAFIALHGRWGEDGGVQALLDALDFPYTGSQMTASALAMDKLRTKWLWQGVGLPTPGFQVVSPSRPFDKGGFDLRFPVIVKPSHEGSSIGMRKVDDLDSLEDAIAFAQDYDTEILIEQWVTGREYTCAVLGDSALPMIHLKTDHDFYDFDAKYQSSTTQYICPCGLPSEQEASIQALVVEAFHAIGARHWGRVDLMLDENDQAWLIELNSVPGMTDHSLVPMAAKAAGIDFPELVRRILSMTLA</sequence>
<proteinExistence type="inferred from homology"/>
<keyword evidence="7 18" id="KW-0963">Cytoplasm</keyword>
<dbReference type="EC" id="6.3.2.4" evidence="6 18"/>
<evidence type="ECO:0000256" key="5">
    <source>
        <dbReference type="ARBA" id="ARBA00010871"/>
    </source>
</evidence>
<keyword evidence="8 18" id="KW-0436">Ligase</keyword>
<evidence type="ECO:0000256" key="9">
    <source>
        <dbReference type="ARBA" id="ARBA00022723"/>
    </source>
</evidence>
<evidence type="ECO:0000256" key="15">
    <source>
        <dbReference type="ARBA" id="ARBA00023211"/>
    </source>
</evidence>
<evidence type="ECO:0000256" key="3">
    <source>
        <dbReference type="ARBA" id="ARBA00004496"/>
    </source>
</evidence>
<comment type="catalytic activity">
    <reaction evidence="17 18">
        <text>2 D-alanine + ATP = D-alanyl-D-alanine + ADP + phosphate + H(+)</text>
        <dbReference type="Rhea" id="RHEA:11224"/>
        <dbReference type="ChEBI" id="CHEBI:15378"/>
        <dbReference type="ChEBI" id="CHEBI:30616"/>
        <dbReference type="ChEBI" id="CHEBI:43474"/>
        <dbReference type="ChEBI" id="CHEBI:57416"/>
        <dbReference type="ChEBI" id="CHEBI:57822"/>
        <dbReference type="ChEBI" id="CHEBI:456216"/>
        <dbReference type="EC" id="6.3.2.4"/>
    </reaction>
</comment>
<dbReference type="InterPro" id="IPR011095">
    <property type="entry name" value="Dala_Dala_lig_C"/>
</dbReference>
<dbReference type="PROSITE" id="PS00843">
    <property type="entry name" value="DALA_DALA_LIGASE_1"/>
    <property type="match status" value="1"/>
</dbReference>
<evidence type="ECO:0000256" key="12">
    <source>
        <dbReference type="ARBA" id="ARBA00022842"/>
    </source>
</evidence>
<reference evidence="23 24" key="1">
    <citation type="journal article" date="2018" name="Environ. Microbiol.">
        <title>Genomes of ubiquitous marine and hypersaline Hydrogenovibrio, Thiomicrorhabdus and Thiomicrospira spp. encode a diversity of mechanisms to sustain chemolithoautotrophy in heterogeneous environments.</title>
        <authorList>
            <person name="Scott K.M."/>
            <person name="Williams J."/>
            <person name="Porter C.M.B."/>
            <person name="Russel S."/>
            <person name="Harmer T.L."/>
            <person name="Paul J.H."/>
            <person name="Antonen K.M."/>
            <person name="Bridges M.K."/>
            <person name="Camper G.J."/>
            <person name="Campla C.K."/>
            <person name="Casella L.G."/>
            <person name="Chase E."/>
            <person name="Conrad J.W."/>
            <person name="Cruz M.C."/>
            <person name="Dunlap D.S."/>
            <person name="Duran L."/>
            <person name="Fahsbender E.M."/>
            <person name="Goldsmith D.B."/>
            <person name="Keeley R.F."/>
            <person name="Kondoff M.R."/>
            <person name="Kussy B.I."/>
            <person name="Lane M.K."/>
            <person name="Lawler S."/>
            <person name="Leigh B.A."/>
            <person name="Lewis C."/>
            <person name="Lostal L.M."/>
            <person name="Marking D."/>
            <person name="Mancera P.A."/>
            <person name="McClenthan E.C."/>
            <person name="McIntyre E.A."/>
            <person name="Mine J.A."/>
            <person name="Modi S."/>
            <person name="Moore B.D."/>
            <person name="Morgan W.A."/>
            <person name="Nelson K.M."/>
            <person name="Nguyen K.N."/>
            <person name="Ogburn N."/>
            <person name="Parrino D.G."/>
            <person name="Pedapudi A.D."/>
            <person name="Pelham R.P."/>
            <person name="Preece A.M."/>
            <person name="Rampersad E.A."/>
            <person name="Richardson J.C."/>
            <person name="Rodgers C.M."/>
            <person name="Schaffer B.L."/>
            <person name="Sheridan N.E."/>
            <person name="Solone M.R."/>
            <person name="Staley Z.R."/>
            <person name="Tabuchi M."/>
            <person name="Waide R.J."/>
            <person name="Wanjugi P.W."/>
            <person name="Young S."/>
            <person name="Clum A."/>
            <person name="Daum C."/>
            <person name="Huntemann M."/>
            <person name="Ivanova N."/>
            <person name="Kyrpides N."/>
            <person name="Mikhailova N."/>
            <person name="Palaniappan K."/>
            <person name="Pillay M."/>
            <person name="Reddy T.B.K."/>
            <person name="Shapiro N."/>
            <person name="Stamatis D."/>
            <person name="Varghese N."/>
            <person name="Woyke T."/>
            <person name="Boden R."/>
            <person name="Freyermuth S.K."/>
            <person name="Kerfeld C.A."/>
        </authorList>
    </citation>
    <scope>NUCLEOTIDE SEQUENCE [LARGE SCALE GENOMIC DNA]</scope>
    <source>
        <strain evidence="23 24">JR-2</strain>
    </source>
</reference>